<reference evidence="5 6" key="1">
    <citation type="submission" date="2017-06" db="EMBL/GenBank/DDBJ databases">
        <title>Ant-infecting Ophiocordyceps genomes reveal a high diversity of potential behavioral manipulation genes and a possible major role for enterotoxins.</title>
        <authorList>
            <person name="De Bekker C."/>
            <person name="Evans H.C."/>
            <person name="Brachmann A."/>
            <person name="Hughes D.P."/>
        </authorList>
    </citation>
    <scope>NUCLEOTIDE SEQUENCE [LARGE SCALE GENOMIC DNA]</scope>
    <source>
        <strain evidence="5 6">1348a</strain>
    </source>
</reference>
<comment type="similarity">
    <text evidence="1">Belongs to the bacterial ribosomal protein bS21 family.</text>
</comment>
<evidence type="ECO:0000313" key="6">
    <source>
        <dbReference type="Proteomes" id="UP000224854"/>
    </source>
</evidence>
<proteinExistence type="inferred from homology"/>
<accession>A0A2C5Z4T2</accession>
<gene>
    <name evidence="5" type="ORF">CDD82_3787</name>
</gene>
<dbReference type="GO" id="GO:0003735">
    <property type="term" value="F:structural constituent of ribosome"/>
    <property type="evidence" value="ECO:0007669"/>
    <property type="project" value="InterPro"/>
</dbReference>
<dbReference type="OrthoDB" id="2501249at2759"/>
<dbReference type="PANTHER" id="PTHR41237:SF1">
    <property type="entry name" value="SMALL RIBOSOMAL SUBUNIT PROTEIN BS21M"/>
    <property type="match status" value="1"/>
</dbReference>
<organism evidence="5 6">
    <name type="scientific">Ophiocordyceps australis</name>
    <dbReference type="NCBI Taxonomy" id="1399860"/>
    <lineage>
        <taxon>Eukaryota</taxon>
        <taxon>Fungi</taxon>
        <taxon>Dikarya</taxon>
        <taxon>Ascomycota</taxon>
        <taxon>Pezizomycotina</taxon>
        <taxon>Sordariomycetes</taxon>
        <taxon>Hypocreomycetidae</taxon>
        <taxon>Hypocreales</taxon>
        <taxon>Ophiocordycipitaceae</taxon>
        <taxon>Ophiocordyceps</taxon>
    </lineage>
</organism>
<dbReference type="AlphaFoldDB" id="A0A2C5Z4T2"/>
<protein>
    <recommendedName>
        <fullName evidence="7">Ribosomal protein S21</fullName>
    </recommendedName>
</protein>
<dbReference type="Proteomes" id="UP000224854">
    <property type="component" value="Unassembled WGS sequence"/>
</dbReference>
<dbReference type="InterPro" id="IPR001911">
    <property type="entry name" value="Ribosomal_bS21"/>
</dbReference>
<dbReference type="Pfam" id="PF01165">
    <property type="entry name" value="Ribosomal_S21"/>
    <property type="match status" value="1"/>
</dbReference>
<dbReference type="InterPro" id="IPR052837">
    <property type="entry name" value="Mitoribosomal_bS21"/>
</dbReference>
<keyword evidence="3" id="KW-0687">Ribonucleoprotein</keyword>
<feature type="region of interest" description="Disordered" evidence="4">
    <location>
        <begin position="32"/>
        <end position="92"/>
    </location>
</feature>
<keyword evidence="6" id="KW-1185">Reference proteome</keyword>
<evidence type="ECO:0000313" key="5">
    <source>
        <dbReference type="EMBL" id="PHH76825.1"/>
    </source>
</evidence>
<dbReference type="EMBL" id="NJEU01000298">
    <property type="protein sequence ID" value="PHH76825.1"/>
    <property type="molecule type" value="Genomic_DNA"/>
</dbReference>
<sequence length="230" mass="25354">MSTLASDSKTTTSQDLDSGKLKAIIKLSRINTAKSRSSSAADDAFDTMVQGAASEGPKHVPGHDVPLQSSTSDLVSPPPPPPPLQATQPTQGGFKGIFSKAYAYDANAYNEGLQKLRDIVQDHVGNPNSKKTLRNPMEETRITTRPVTGFTIFVRDKGGLNAAPSLSLALRLLTTRTKTQQLAFISRRQKFHERPGVKRRRLRTARWTKKFKRGFVAAVERVQELKNQGW</sequence>
<evidence type="ECO:0000256" key="2">
    <source>
        <dbReference type="ARBA" id="ARBA00022980"/>
    </source>
</evidence>
<dbReference type="GO" id="GO:0070124">
    <property type="term" value="P:mitochondrial translational initiation"/>
    <property type="evidence" value="ECO:0007669"/>
    <property type="project" value="TreeGrafter"/>
</dbReference>
<evidence type="ECO:0008006" key="7">
    <source>
        <dbReference type="Google" id="ProtNLM"/>
    </source>
</evidence>
<keyword evidence="2" id="KW-0689">Ribosomal protein</keyword>
<evidence type="ECO:0000256" key="4">
    <source>
        <dbReference type="SAM" id="MobiDB-lite"/>
    </source>
</evidence>
<evidence type="ECO:0000256" key="3">
    <source>
        <dbReference type="ARBA" id="ARBA00023274"/>
    </source>
</evidence>
<dbReference type="GO" id="GO:0005763">
    <property type="term" value="C:mitochondrial small ribosomal subunit"/>
    <property type="evidence" value="ECO:0007669"/>
    <property type="project" value="TreeGrafter"/>
</dbReference>
<evidence type="ECO:0000256" key="1">
    <source>
        <dbReference type="ARBA" id="ARBA00006640"/>
    </source>
</evidence>
<comment type="caution">
    <text evidence="5">The sequence shown here is derived from an EMBL/GenBank/DDBJ whole genome shotgun (WGS) entry which is preliminary data.</text>
</comment>
<name>A0A2C5Z4T2_9HYPO</name>
<dbReference type="PANTHER" id="PTHR41237">
    <property type="entry name" value="37S RIBOSOMAL PROTEIN MRP21, MITOCHONDRIAL"/>
    <property type="match status" value="1"/>
</dbReference>